<comment type="caution">
    <text evidence="2">The sequence shown here is derived from an EMBL/GenBank/DDBJ whole genome shotgun (WGS) entry which is preliminary data.</text>
</comment>
<gene>
    <name evidence="2" type="ORF">B9Z65_5956</name>
</gene>
<feature type="region of interest" description="Disordered" evidence="1">
    <location>
        <begin position="1"/>
        <end position="25"/>
    </location>
</feature>
<name>A0A2P7YJI4_9PEZI</name>
<dbReference type="AlphaFoldDB" id="A0A2P7YJI4"/>
<reference evidence="2 3" key="1">
    <citation type="submission" date="2017-05" db="EMBL/GenBank/DDBJ databases">
        <title>Draft genome sequence of Elsinoe australis.</title>
        <authorList>
            <person name="Cheng Q."/>
        </authorList>
    </citation>
    <scope>NUCLEOTIDE SEQUENCE [LARGE SCALE GENOMIC DNA]</scope>
    <source>
        <strain evidence="2 3">NL1</strain>
    </source>
</reference>
<accession>A0A2P7YJI4</accession>
<feature type="region of interest" description="Disordered" evidence="1">
    <location>
        <begin position="312"/>
        <end position="336"/>
    </location>
</feature>
<feature type="region of interest" description="Disordered" evidence="1">
    <location>
        <begin position="258"/>
        <end position="277"/>
    </location>
</feature>
<organism evidence="2 3">
    <name type="scientific">Elsinoe australis</name>
    <dbReference type="NCBI Taxonomy" id="40998"/>
    <lineage>
        <taxon>Eukaryota</taxon>
        <taxon>Fungi</taxon>
        <taxon>Dikarya</taxon>
        <taxon>Ascomycota</taxon>
        <taxon>Pezizomycotina</taxon>
        <taxon>Dothideomycetes</taxon>
        <taxon>Dothideomycetidae</taxon>
        <taxon>Myriangiales</taxon>
        <taxon>Elsinoaceae</taxon>
        <taxon>Elsinoe</taxon>
    </lineage>
</organism>
<feature type="compositionally biased region" description="Basic and acidic residues" evidence="1">
    <location>
        <begin position="312"/>
        <end position="324"/>
    </location>
</feature>
<dbReference type="EMBL" id="NHZQ01000422">
    <property type="protein sequence ID" value="PSK36141.1"/>
    <property type="molecule type" value="Genomic_DNA"/>
</dbReference>
<keyword evidence="3" id="KW-1185">Reference proteome</keyword>
<evidence type="ECO:0000313" key="3">
    <source>
        <dbReference type="Proteomes" id="UP000243723"/>
    </source>
</evidence>
<feature type="compositionally biased region" description="Basic residues" evidence="1">
    <location>
        <begin position="1"/>
        <end position="11"/>
    </location>
</feature>
<evidence type="ECO:0000256" key="1">
    <source>
        <dbReference type="SAM" id="MobiDB-lite"/>
    </source>
</evidence>
<sequence length="345" mass="38174">MAPQRAQKKPAKACPTPGGPYNKNRGKEYHQARVMKQIGSSLHTTLAPRLQRSATIPQMRHPAAQIMSRSQSMPTYPPDSYMANSPAGSFAMQPAVSWGPHEAYQQPHVQAQQWNNGPQPLLPIHPAALSISGMLYQQPPPQPVFWPNGMPYEQPYPQPVPQTNGMQYSQPPLRTPPQAHGMQYQQPCPQRVSWTNGVQYSQPCPQMPPQAQGMQHQQPCYQSPHPTMQAPQNLPFRAPIYAPAPPAVYRVAAPAMPGPRMAPQSSSPPEPIDERRDSGHEVPVYKHVNRAPGANTTSHDWSNLHPGLSTMLDRRMAEGDHIDEAPTTTTEDDSFDDLIAWDASA</sequence>
<dbReference type="Proteomes" id="UP000243723">
    <property type="component" value="Unassembled WGS sequence"/>
</dbReference>
<evidence type="ECO:0000313" key="2">
    <source>
        <dbReference type="EMBL" id="PSK36141.1"/>
    </source>
</evidence>
<proteinExistence type="predicted"/>
<protein>
    <submittedName>
        <fullName evidence="2">F-box/WD repeat-containing protein pof11</fullName>
    </submittedName>
</protein>